<dbReference type="AlphaFoldDB" id="C0P5H0"/>
<feature type="compositionally biased region" description="Low complexity" evidence="1">
    <location>
        <begin position="18"/>
        <end position="33"/>
    </location>
</feature>
<name>C0P5H0_MAIZE</name>
<accession>C0P5H0</accession>
<proteinExistence type="evidence at transcript level"/>
<feature type="region of interest" description="Disordered" evidence="1">
    <location>
        <begin position="1"/>
        <end position="37"/>
    </location>
</feature>
<evidence type="ECO:0000313" key="2">
    <source>
        <dbReference type="EMBL" id="ACN28236.1"/>
    </source>
</evidence>
<reference evidence="2" key="1">
    <citation type="journal article" date="2009" name="PLoS Genet.">
        <title>Sequencing, mapping, and analysis of 27,455 maize full-length cDNAs.</title>
        <authorList>
            <person name="Soderlund C."/>
            <person name="Descour A."/>
            <person name="Kudrna D."/>
            <person name="Bomhoff M."/>
            <person name="Boyd L."/>
            <person name="Currie J."/>
            <person name="Angelova A."/>
            <person name="Collura K."/>
            <person name="Wissotski M."/>
            <person name="Ashley E."/>
            <person name="Morrow D."/>
            <person name="Fernandes J."/>
            <person name="Walbot V."/>
            <person name="Yu Y."/>
        </authorList>
    </citation>
    <scope>NUCLEOTIDE SEQUENCE</scope>
    <source>
        <strain evidence="2">B73</strain>
    </source>
</reference>
<protein>
    <submittedName>
        <fullName evidence="2">Uncharacterized protein</fullName>
    </submittedName>
</protein>
<sequence length="88" mass="9252">MASSPGCHAPADFPPRLLPASARSSSSAPSVRPRPLPWGSFLRAPDAGLSSTSSRGFPAVELRFPVRASHLHSARLSSSLSSVRACER</sequence>
<dbReference type="EMBL" id="BT063539">
    <property type="protein sequence ID" value="ACN28236.1"/>
    <property type="molecule type" value="mRNA"/>
</dbReference>
<evidence type="ECO:0000256" key="1">
    <source>
        <dbReference type="SAM" id="MobiDB-lite"/>
    </source>
</evidence>
<organism evidence="2">
    <name type="scientific">Zea mays</name>
    <name type="common">Maize</name>
    <dbReference type="NCBI Taxonomy" id="4577"/>
    <lineage>
        <taxon>Eukaryota</taxon>
        <taxon>Viridiplantae</taxon>
        <taxon>Streptophyta</taxon>
        <taxon>Embryophyta</taxon>
        <taxon>Tracheophyta</taxon>
        <taxon>Spermatophyta</taxon>
        <taxon>Magnoliopsida</taxon>
        <taxon>Liliopsida</taxon>
        <taxon>Poales</taxon>
        <taxon>Poaceae</taxon>
        <taxon>PACMAD clade</taxon>
        <taxon>Panicoideae</taxon>
        <taxon>Andropogonodae</taxon>
        <taxon>Andropogoneae</taxon>
        <taxon>Tripsacinae</taxon>
        <taxon>Zea</taxon>
    </lineage>
</organism>
<dbReference type="HOGENOM" id="CLU_2472367_0_0_1"/>